<comment type="caution">
    <text evidence="1">The sequence shown here is derived from an EMBL/GenBank/DDBJ whole genome shotgun (WGS) entry which is preliminary data.</text>
</comment>
<organism evidence="1 2">
    <name type="scientific">Lasiosphaeria miniovina</name>
    <dbReference type="NCBI Taxonomy" id="1954250"/>
    <lineage>
        <taxon>Eukaryota</taxon>
        <taxon>Fungi</taxon>
        <taxon>Dikarya</taxon>
        <taxon>Ascomycota</taxon>
        <taxon>Pezizomycotina</taxon>
        <taxon>Sordariomycetes</taxon>
        <taxon>Sordariomycetidae</taxon>
        <taxon>Sordariales</taxon>
        <taxon>Lasiosphaeriaceae</taxon>
        <taxon>Lasiosphaeria</taxon>
    </lineage>
</organism>
<reference evidence="1" key="1">
    <citation type="submission" date="2023-06" db="EMBL/GenBank/DDBJ databases">
        <title>Genome-scale phylogeny and comparative genomics of the fungal order Sordariales.</title>
        <authorList>
            <consortium name="Lawrence Berkeley National Laboratory"/>
            <person name="Hensen N."/>
            <person name="Bonometti L."/>
            <person name="Westerberg I."/>
            <person name="Brannstrom I.O."/>
            <person name="Guillou S."/>
            <person name="Cros-Aarteil S."/>
            <person name="Calhoun S."/>
            <person name="Haridas S."/>
            <person name="Kuo A."/>
            <person name="Mondo S."/>
            <person name="Pangilinan J."/>
            <person name="Riley R."/>
            <person name="LaButti K."/>
            <person name="Andreopoulos B."/>
            <person name="Lipzen A."/>
            <person name="Chen C."/>
            <person name="Yanf M."/>
            <person name="Daum C."/>
            <person name="Ng V."/>
            <person name="Clum A."/>
            <person name="Steindorff A."/>
            <person name="Ohm R."/>
            <person name="Martin F."/>
            <person name="Silar P."/>
            <person name="Natvig D."/>
            <person name="Lalanne C."/>
            <person name="Gautier V."/>
            <person name="Ament-velasquez S.L."/>
            <person name="Kruys A."/>
            <person name="Hutchinson M.I."/>
            <person name="Powell A.J."/>
            <person name="Barry K."/>
            <person name="Miller A.N."/>
            <person name="Grigoriev I.V."/>
            <person name="Debuchy R."/>
            <person name="Gladieux P."/>
            <person name="Thoren M.H."/>
            <person name="Johannesson H."/>
        </authorList>
    </citation>
    <scope>NUCLEOTIDE SEQUENCE</scope>
    <source>
        <strain evidence="1">SMH2392-1A</strain>
    </source>
</reference>
<evidence type="ECO:0000313" key="2">
    <source>
        <dbReference type="Proteomes" id="UP001172101"/>
    </source>
</evidence>
<dbReference type="EMBL" id="JAUIRO010000008">
    <property type="protein sequence ID" value="KAK0703093.1"/>
    <property type="molecule type" value="Genomic_DNA"/>
</dbReference>
<evidence type="ECO:0000313" key="1">
    <source>
        <dbReference type="EMBL" id="KAK0703093.1"/>
    </source>
</evidence>
<protein>
    <submittedName>
        <fullName evidence="1">Uncharacterized protein</fullName>
    </submittedName>
</protein>
<gene>
    <name evidence="1" type="ORF">B0T26DRAFT_756666</name>
</gene>
<dbReference type="Proteomes" id="UP001172101">
    <property type="component" value="Unassembled WGS sequence"/>
</dbReference>
<dbReference type="RefSeq" id="XP_060289952.1">
    <property type="nucleotide sequence ID" value="XM_060446136.1"/>
</dbReference>
<name>A0AA39ZT28_9PEZI</name>
<keyword evidence="2" id="KW-1185">Reference proteome</keyword>
<dbReference type="AlphaFoldDB" id="A0AA39ZT28"/>
<proteinExistence type="predicted"/>
<dbReference type="GeneID" id="85329406"/>
<sequence length="148" mass="16105">MMAAIQLAGLEAYNEGTWTRLAEDRLAFAQSRGNPLSESVWSETGQIFVKNGVHDRLSLYVAHRHFALNLGEAVVESGNVATPWPLQPASEAVRTTVAAKSWMFVDGKLDASHILDALATPDSRGTRSVSRLAFIDVRVDQVEDLSPG</sequence>
<accession>A0AA39ZT28</accession>